<accession>A0ABR2W4J1</accession>
<dbReference type="InterPro" id="IPR051707">
    <property type="entry name" value="PI-Interact_SigTrans_Reg"/>
</dbReference>
<feature type="compositionally biased region" description="Polar residues" evidence="1">
    <location>
        <begin position="394"/>
        <end position="409"/>
    </location>
</feature>
<name>A0ABR2W4J1_9FUNG</name>
<feature type="region of interest" description="Disordered" evidence="1">
    <location>
        <begin position="77"/>
        <end position="100"/>
    </location>
</feature>
<dbReference type="Pfam" id="PF00169">
    <property type="entry name" value="PH"/>
    <property type="match status" value="1"/>
</dbReference>
<feature type="compositionally biased region" description="Pro residues" evidence="1">
    <location>
        <begin position="367"/>
        <end position="383"/>
    </location>
</feature>
<evidence type="ECO:0000256" key="1">
    <source>
        <dbReference type="SAM" id="MobiDB-lite"/>
    </source>
</evidence>
<keyword evidence="4" id="KW-1185">Reference proteome</keyword>
<reference evidence="3 4" key="1">
    <citation type="submission" date="2023-04" db="EMBL/GenBank/DDBJ databases">
        <title>Genome of Basidiobolus ranarum AG-B5.</title>
        <authorList>
            <person name="Stajich J.E."/>
            <person name="Carter-House D."/>
            <person name="Gryganskyi A."/>
        </authorList>
    </citation>
    <scope>NUCLEOTIDE SEQUENCE [LARGE SCALE GENOMIC DNA]</scope>
    <source>
        <strain evidence="3 4">AG-B5</strain>
    </source>
</reference>
<dbReference type="Proteomes" id="UP001479436">
    <property type="component" value="Unassembled WGS sequence"/>
</dbReference>
<dbReference type="SMART" id="SM00233">
    <property type="entry name" value="PH"/>
    <property type="match status" value="1"/>
</dbReference>
<dbReference type="PROSITE" id="PS50003">
    <property type="entry name" value="PH_DOMAIN"/>
    <property type="match status" value="1"/>
</dbReference>
<dbReference type="InterPro" id="IPR001849">
    <property type="entry name" value="PH_domain"/>
</dbReference>
<dbReference type="InterPro" id="IPR011993">
    <property type="entry name" value="PH-like_dom_sf"/>
</dbReference>
<dbReference type="Gene3D" id="2.30.29.30">
    <property type="entry name" value="Pleckstrin-homology domain (PH domain)/Phosphotyrosine-binding domain (PTB)"/>
    <property type="match status" value="1"/>
</dbReference>
<gene>
    <name evidence="3" type="ORF">K7432_005154</name>
</gene>
<evidence type="ECO:0000313" key="3">
    <source>
        <dbReference type="EMBL" id="KAK9718841.1"/>
    </source>
</evidence>
<sequence length="443" mass="49733">MTSKEFPPLNAVQSKATPYYSKDDTYILADLPSLGRSEEHEEFASLFHKSRTGHELPPIHVGLELELLRNSLGKLGSHRNSKSHEIGYSPATSNFDEDVENTRPLSPGVYNLLKDLENCLEKTQRSDEPITPCESEFHPMPVGLKLNRDQTPSIYSSTQPSSMFKYDALMDRNNDILEYKPDSFVNPAPERTPSVNGANYDITVNEAFMSATLAGWLSKLYITNPSFLARKTWKRRFFILSSNILYRFKSLQANTTADEHLEINSNTIACVSDKFPGKKWVIEITNPGTSWYIQAECLDELKTWLNALKSAVIRSKFNGRVLSSESESVESANLDSIDEYSSSHFSSSISIIEGKIQARSVSRSSMPFPPQLPVPQGKPPLPPNSLHLAATETEPVTHSNNPPEWNNPSVDKFLGRIRPSGPSLLTRRLQNHVTNPDQDKRHT</sequence>
<proteinExistence type="predicted"/>
<evidence type="ECO:0000259" key="2">
    <source>
        <dbReference type="PROSITE" id="PS50003"/>
    </source>
</evidence>
<organism evidence="3 4">
    <name type="scientific">Basidiobolus ranarum</name>
    <dbReference type="NCBI Taxonomy" id="34480"/>
    <lineage>
        <taxon>Eukaryota</taxon>
        <taxon>Fungi</taxon>
        <taxon>Fungi incertae sedis</taxon>
        <taxon>Zoopagomycota</taxon>
        <taxon>Entomophthoromycotina</taxon>
        <taxon>Basidiobolomycetes</taxon>
        <taxon>Basidiobolales</taxon>
        <taxon>Basidiobolaceae</taxon>
        <taxon>Basidiobolus</taxon>
    </lineage>
</organism>
<dbReference type="EMBL" id="JASJQH010007071">
    <property type="protein sequence ID" value="KAK9718841.1"/>
    <property type="molecule type" value="Genomic_DNA"/>
</dbReference>
<dbReference type="PANTHER" id="PTHR14336">
    <property type="entry name" value="TANDEM PH DOMAIN CONTAINING PROTEIN"/>
    <property type="match status" value="1"/>
</dbReference>
<protein>
    <recommendedName>
        <fullName evidence="2">PH domain-containing protein</fullName>
    </recommendedName>
</protein>
<evidence type="ECO:0000313" key="4">
    <source>
        <dbReference type="Proteomes" id="UP001479436"/>
    </source>
</evidence>
<comment type="caution">
    <text evidence="3">The sequence shown here is derived from an EMBL/GenBank/DDBJ whole genome shotgun (WGS) entry which is preliminary data.</text>
</comment>
<dbReference type="SUPFAM" id="SSF50729">
    <property type="entry name" value="PH domain-like"/>
    <property type="match status" value="1"/>
</dbReference>
<feature type="domain" description="PH" evidence="2">
    <location>
        <begin position="210"/>
        <end position="313"/>
    </location>
</feature>
<feature type="region of interest" description="Disordered" evidence="1">
    <location>
        <begin position="362"/>
        <end position="443"/>
    </location>
</feature>